<dbReference type="SUPFAM" id="SSF55060">
    <property type="entry name" value="GHMP Kinase, C-terminal domain"/>
    <property type="match status" value="1"/>
</dbReference>
<evidence type="ECO:0000259" key="7">
    <source>
        <dbReference type="Pfam" id="PF08544"/>
    </source>
</evidence>
<dbReference type="InterPro" id="IPR014606">
    <property type="entry name" value="Heptose_7-P_kinase"/>
</dbReference>
<evidence type="ECO:0000313" key="8">
    <source>
        <dbReference type="EMBL" id="OGZ12759.1"/>
    </source>
</evidence>
<dbReference type="PRINTS" id="PR00960">
    <property type="entry name" value="LMBPPROTEIN"/>
</dbReference>
<reference evidence="8 9" key="1">
    <citation type="journal article" date="2016" name="Nat. Commun.">
        <title>Thousands of microbial genomes shed light on interconnected biogeochemical processes in an aquifer system.</title>
        <authorList>
            <person name="Anantharaman K."/>
            <person name="Brown C.T."/>
            <person name="Hug L.A."/>
            <person name="Sharon I."/>
            <person name="Castelle C.J."/>
            <person name="Probst A.J."/>
            <person name="Thomas B.C."/>
            <person name="Singh A."/>
            <person name="Wilkins M.J."/>
            <person name="Karaoz U."/>
            <person name="Brodie E.L."/>
            <person name="Williams K.H."/>
            <person name="Hubbard S.S."/>
            <person name="Banfield J.F."/>
        </authorList>
    </citation>
    <scope>NUCLEOTIDE SEQUENCE [LARGE SCALE GENOMIC DNA]</scope>
</reference>
<evidence type="ECO:0008006" key="10">
    <source>
        <dbReference type="Google" id="ProtNLM"/>
    </source>
</evidence>
<comment type="caution">
    <text evidence="8">The sequence shown here is derived from an EMBL/GenBank/DDBJ whole genome shotgun (WGS) entry which is preliminary data.</text>
</comment>
<evidence type="ECO:0000256" key="4">
    <source>
        <dbReference type="ARBA" id="ARBA00022840"/>
    </source>
</evidence>
<sequence length="325" mass="35944">MIFSRTPFRIPLGGGSTDLSSYYEKHGGFIFGVAINFYFDVFVRKTIVDDKIHFQYRHNEESVDSLNNLQHNLGREVLRMTGVDSAADIVLKADTPAGTGLGSSGSCAVGLLNASFFLKGVIKTKQELAEHAFEVTQNLGWPDGKQDPYVAAMGGFVAFEIAKNGAVTFLKPKISKKTKEDFFEHSLFFYTGVSRVSTPILAAQNKAKILELKHKTKEIGRNIYQCFQSGDLDTFGHLMNEHWENKKLMSGKMSNNRFDAMYKAAKNAGALGGKIMGAGGGGYFMLYCPTRKKKDAVQSALKRFGMREMHFAVDTKGTRVATLNL</sequence>
<evidence type="ECO:0000313" key="9">
    <source>
        <dbReference type="Proteomes" id="UP000178099"/>
    </source>
</evidence>
<evidence type="ECO:0000256" key="2">
    <source>
        <dbReference type="ARBA" id="ARBA00022741"/>
    </source>
</evidence>
<dbReference type="Pfam" id="PF08544">
    <property type="entry name" value="GHMP_kinases_C"/>
    <property type="match status" value="1"/>
</dbReference>
<dbReference type="InterPro" id="IPR036554">
    <property type="entry name" value="GHMP_kinase_C_sf"/>
</dbReference>
<dbReference type="GO" id="GO:0042352">
    <property type="term" value="P:GDP-L-fucose salvage"/>
    <property type="evidence" value="ECO:0007669"/>
    <property type="project" value="TreeGrafter"/>
</dbReference>
<dbReference type="AlphaFoldDB" id="A0A1G2DGM0"/>
<dbReference type="Proteomes" id="UP000178099">
    <property type="component" value="Unassembled WGS sequence"/>
</dbReference>
<dbReference type="EMBL" id="MHLN01000002">
    <property type="protein sequence ID" value="OGZ12759.1"/>
    <property type="molecule type" value="Genomic_DNA"/>
</dbReference>
<proteinExistence type="inferred from homology"/>
<protein>
    <recommendedName>
        <fullName evidence="10">GHMP kinase</fullName>
    </recommendedName>
</protein>
<feature type="domain" description="GHMP kinase N-terminal" evidence="6">
    <location>
        <begin position="78"/>
        <end position="155"/>
    </location>
</feature>
<keyword evidence="4" id="KW-0067">ATP-binding</keyword>
<keyword evidence="2" id="KW-0547">Nucleotide-binding</keyword>
<dbReference type="SUPFAM" id="SSF54211">
    <property type="entry name" value="Ribosomal protein S5 domain 2-like"/>
    <property type="match status" value="1"/>
</dbReference>
<dbReference type="PIRSF" id="PIRSF036406">
    <property type="entry name" value="Hept_kin"/>
    <property type="match status" value="1"/>
</dbReference>
<gene>
    <name evidence="8" type="ORF">A3D67_02950</name>
</gene>
<dbReference type="GO" id="GO:0005524">
    <property type="term" value="F:ATP binding"/>
    <property type="evidence" value="ECO:0007669"/>
    <property type="project" value="UniProtKB-KW"/>
</dbReference>
<evidence type="ECO:0000259" key="6">
    <source>
        <dbReference type="Pfam" id="PF00288"/>
    </source>
</evidence>
<comment type="similarity">
    <text evidence="5">Belongs to the GHMP kinase family.</text>
</comment>
<dbReference type="InterPro" id="IPR001174">
    <property type="entry name" value="HddA/FKP"/>
</dbReference>
<dbReference type="InterPro" id="IPR013750">
    <property type="entry name" value="GHMP_kinase_C_dom"/>
</dbReference>
<dbReference type="PANTHER" id="PTHR32463">
    <property type="entry name" value="L-FUCOSE KINASE"/>
    <property type="match status" value="1"/>
</dbReference>
<dbReference type="Pfam" id="PF00288">
    <property type="entry name" value="GHMP_kinases_N"/>
    <property type="match status" value="1"/>
</dbReference>
<organism evidence="8 9">
    <name type="scientific">Candidatus Lloydbacteria bacterium RIFCSPHIGHO2_02_FULL_51_22</name>
    <dbReference type="NCBI Taxonomy" id="1798663"/>
    <lineage>
        <taxon>Bacteria</taxon>
        <taxon>Candidatus Lloydiibacteriota</taxon>
    </lineage>
</organism>
<dbReference type="InterPro" id="IPR052203">
    <property type="entry name" value="GHMP_Kinase-Related"/>
</dbReference>
<evidence type="ECO:0000256" key="1">
    <source>
        <dbReference type="ARBA" id="ARBA00022679"/>
    </source>
</evidence>
<dbReference type="InterPro" id="IPR020568">
    <property type="entry name" value="Ribosomal_Su5_D2-typ_SF"/>
</dbReference>
<accession>A0A1G2DGM0</accession>
<dbReference type="InterPro" id="IPR006204">
    <property type="entry name" value="GHMP_kinase_N_dom"/>
</dbReference>
<evidence type="ECO:0000256" key="5">
    <source>
        <dbReference type="ARBA" id="ARBA00038121"/>
    </source>
</evidence>
<keyword evidence="3" id="KW-0418">Kinase</keyword>
<evidence type="ECO:0000256" key="3">
    <source>
        <dbReference type="ARBA" id="ARBA00022777"/>
    </source>
</evidence>
<dbReference type="GO" id="GO:0050201">
    <property type="term" value="F:fucokinase activity"/>
    <property type="evidence" value="ECO:0007669"/>
    <property type="project" value="TreeGrafter"/>
</dbReference>
<feature type="domain" description="GHMP kinase C-terminal" evidence="7">
    <location>
        <begin position="226"/>
        <end position="304"/>
    </location>
</feature>
<dbReference type="PANTHER" id="PTHR32463:SF0">
    <property type="entry name" value="L-FUCOSE KINASE"/>
    <property type="match status" value="1"/>
</dbReference>
<dbReference type="Gene3D" id="3.30.230.120">
    <property type="match status" value="1"/>
</dbReference>
<name>A0A1G2DGM0_9BACT</name>
<keyword evidence="1" id="KW-0808">Transferase</keyword>